<feature type="transmembrane region" description="Helical" evidence="1">
    <location>
        <begin position="7"/>
        <end position="24"/>
    </location>
</feature>
<keyword evidence="1" id="KW-1133">Transmembrane helix</keyword>
<name>A0A7X5R3J7_9MICO</name>
<dbReference type="RefSeq" id="WP_167151543.1">
    <property type="nucleotide sequence ID" value="NZ_JAAMOX010000002.1"/>
</dbReference>
<organism evidence="2 3">
    <name type="scientific">Lysinibacter cavernae</name>
    <dbReference type="NCBI Taxonomy" id="1640652"/>
    <lineage>
        <taxon>Bacteria</taxon>
        <taxon>Bacillati</taxon>
        <taxon>Actinomycetota</taxon>
        <taxon>Actinomycetes</taxon>
        <taxon>Micrococcales</taxon>
        <taxon>Microbacteriaceae</taxon>
        <taxon>Lysinibacter</taxon>
    </lineage>
</organism>
<comment type="caution">
    <text evidence="2">The sequence shown here is derived from an EMBL/GenBank/DDBJ whole genome shotgun (WGS) entry which is preliminary data.</text>
</comment>
<evidence type="ECO:0000256" key="1">
    <source>
        <dbReference type="SAM" id="Phobius"/>
    </source>
</evidence>
<reference evidence="2 3" key="1">
    <citation type="submission" date="2020-02" db="EMBL/GenBank/DDBJ databases">
        <title>Sequencing the genomes of 1000 actinobacteria strains.</title>
        <authorList>
            <person name="Klenk H.-P."/>
        </authorList>
    </citation>
    <scope>NUCLEOTIDE SEQUENCE [LARGE SCALE GENOMIC DNA]</scope>
    <source>
        <strain evidence="2 3">DSM 27960</strain>
    </source>
</reference>
<accession>A0A7X5R3J7</accession>
<proteinExistence type="predicted"/>
<sequence>MLFSSGIALGGVLFCVVAGFALVAGGKLTALFLVLPGCALIMAGIVLGAALPTFIAAARARKDISILRLNMPQANMYWSLIPRHVRNRLVQQLPEETVGLRPYLEKHLYFILMIDNRGVWLFDQREVEIVGELVIPRGQIREIQNSYTRLFSLIIPALVIQTTQGPIAFSPHRLELWLPTMYQTSELRTLYKNLNVIVMDDPMSASPEPAKWQ</sequence>
<gene>
    <name evidence="2" type="ORF">FHX76_002807</name>
</gene>
<protein>
    <submittedName>
        <fullName evidence="2">Uncharacterized protein</fullName>
    </submittedName>
</protein>
<feature type="transmembrane region" description="Helical" evidence="1">
    <location>
        <begin position="30"/>
        <end position="58"/>
    </location>
</feature>
<dbReference type="AlphaFoldDB" id="A0A7X5R3J7"/>
<keyword evidence="3" id="KW-1185">Reference proteome</keyword>
<dbReference type="EMBL" id="JAAMOX010000002">
    <property type="protein sequence ID" value="NIH54911.1"/>
    <property type="molecule type" value="Genomic_DNA"/>
</dbReference>
<evidence type="ECO:0000313" key="3">
    <source>
        <dbReference type="Proteomes" id="UP000541033"/>
    </source>
</evidence>
<keyword evidence="1" id="KW-0472">Membrane</keyword>
<dbReference type="Proteomes" id="UP000541033">
    <property type="component" value="Unassembled WGS sequence"/>
</dbReference>
<evidence type="ECO:0000313" key="2">
    <source>
        <dbReference type="EMBL" id="NIH54911.1"/>
    </source>
</evidence>
<keyword evidence="1" id="KW-0812">Transmembrane</keyword>